<dbReference type="EMBL" id="VSSQ01044727">
    <property type="protein sequence ID" value="MPM98583.1"/>
    <property type="molecule type" value="Genomic_DNA"/>
</dbReference>
<protein>
    <submittedName>
        <fullName evidence="1">Uncharacterized protein</fullName>
    </submittedName>
</protein>
<reference evidence="1" key="1">
    <citation type="submission" date="2019-08" db="EMBL/GenBank/DDBJ databases">
        <authorList>
            <person name="Kucharzyk K."/>
            <person name="Murdoch R.W."/>
            <person name="Higgins S."/>
            <person name="Loffler F."/>
        </authorList>
    </citation>
    <scope>NUCLEOTIDE SEQUENCE</scope>
</reference>
<comment type="caution">
    <text evidence="1">The sequence shown here is derived from an EMBL/GenBank/DDBJ whole genome shotgun (WGS) entry which is preliminary data.</text>
</comment>
<proteinExistence type="predicted"/>
<dbReference type="AlphaFoldDB" id="A0A645ECW0"/>
<accession>A0A645ECW0</accession>
<evidence type="ECO:0000313" key="1">
    <source>
        <dbReference type="EMBL" id="MPM98583.1"/>
    </source>
</evidence>
<name>A0A645ECW0_9ZZZZ</name>
<gene>
    <name evidence="1" type="ORF">SDC9_145771</name>
</gene>
<organism evidence="1">
    <name type="scientific">bioreactor metagenome</name>
    <dbReference type="NCBI Taxonomy" id="1076179"/>
    <lineage>
        <taxon>unclassified sequences</taxon>
        <taxon>metagenomes</taxon>
        <taxon>ecological metagenomes</taxon>
    </lineage>
</organism>
<sequence length="52" mass="5887">MTSIEILEEEIEDPTFIEKDKSGLNTSESMEKTITEDLKEYVRIGGSNGSEY</sequence>